<evidence type="ECO:0000313" key="4">
    <source>
        <dbReference type="Proteomes" id="UP000726737"/>
    </source>
</evidence>
<keyword evidence="1" id="KW-0863">Zinc-finger</keyword>
<evidence type="ECO:0000256" key="1">
    <source>
        <dbReference type="PROSITE-ProRule" id="PRU00325"/>
    </source>
</evidence>
<gene>
    <name evidence="3" type="ORF">BG011_002432</name>
</gene>
<keyword evidence="1" id="KW-0479">Metal-binding</keyword>
<dbReference type="GO" id="GO:0008270">
    <property type="term" value="F:zinc ion binding"/>
    <property type="evidence" value="ECO:0007669"/>
    <property type="project" value="UniProtKB-KW"/>
</dbReference>
<dbReference type="EMBL" id="JAAAJA010001779">
    <property type="protein sequence ID" value="KAG0246455.1"/>
    <property type="molecule type" value="Genomic_DNA"/>
</dbReference>
<dbReference type="InterPro" id="IPR007527">
    <property type="entry name" value="Znf_SWIM"/>
</dbReference>
<dbReference type="Proteomes" id="UP000726737">
    <property type="component" value="Unassembled WGS sequence"/>
</dbReference>
<organism evidence="3 4">
    <name type="scientific">Mortierella polycephala</name>
    <dbReference type="NCBI Taxonomy" id="41804"/>
    <lineage>
        <taxon>Eukaryota</taxon>
        <taxon>Fungi</taxon>
        <taxon>Fungi incertae sedis</taxon>
        <taxon>Mucoromycota</taxon>
        <taxon>Mortierellomycotina</taxon>
        <taxon>Mortierellomycetes</taxon>
        <taxon>Mortierellales</taxon>
        <taxon>Mortierellaceae</taxon>
        <taxon>Mortierella</taxon>
    </lineage>
</organism>
<keyword evidence="4" id="KW-1185">Reference proteome</keyword>
<dbReference type="OrthoDB" id="2430203at2759"/>
<dbReference type="Pfam" id="PF04434">
    <property type="entry name" value="SWIM"/>
    <property type="match status" value="1"/>
</dbReference>
<accession>A0A9P6TTD0</accession>
<proteinExistence type="predicted"/>
<dbReference type="PANTHER" id="PTHR33977:SF1">
    <property type="entry name" value="ZINC ION BINDING PROTEIN"/>
    <property type="match status" value="1"/>
</dbReference>
<sequence length="232" mass="27880">MYEADLVQANRMIEELRRDWKDHHPFIAYLDKNCFQDEEHRRMWMKAYRIDPYYASMDTNNFVKSWHNHLKHGLLRRHHKVRADRVVYLLSHTVVEYFRKEEFRNYIQAGHKTKGQVMDILRQREVQAMAMEDIKNRVRKVDGELCILSFTNPDLFYKVFVNAQDTVTGCDCPYFLRLQRICKHILLAYRVYEAELLLPLQPVFRYAPRRPDAEPLAIEYDDALLDMAHATV</sequence>
<name>A0A9P6TTD0_9FUNG</name>
<dbReference type="PROSITE" id="PS50966">
    <property type="entry name" value="ZF_SWIM"/>
    <property type="match status" value="1"/>
</dbReference>
<reference evidence="3" key="1">
    <citation type="journal article" date="2020" name="Fungal Divers.">
        <title>Resolving the Mortierellaceae phylogeny through synthesis of multi-gene phylogenetics and phylogenomics.</title>
        <authorList>
            <person name="Vandepol N."/>
            <person name="Liber J."/>
            <person name="Desiro A."/>
            <person name="Na H."/>
            <person name="Kennedy M."/>
            <person name="Barry K."/>
            <person name="Grigoriev I.V."/>
            <person name="Miller A.N."/>
            <person name="O'Donnell K."/>
            <person name="Stajich J.E."/>
            <person name="Bonito G."/>
        </authorList>
    </citation>
    <scope>NUCLEOTIDE SEQUENCE</scope>
    <source>
        <strain evidence="3">KOD948</strain>
    </source>
</reference>
<keyword evidence="1" id="KW-0862">Zinc</keyword>
<feature type="non-terminal residue" evidence="3">
    <location>
        <position position="232"/>
    </location>
</feature>
<evidence type="ECO:0000259" key="2">
    <source>
        <dbReference type="PROSITE" id="PS50966"/>
    </source>
</evidence>
<dbReference type="AlphaFoldDB" id="A0A9P6TTD0"/>
<evidence type="ECO:0000313" key="3">
    <source>
        <dbReference type="EMBL" id="KAG0246455.1"/>
    </source>
</evidence>
<comment type="caution">
    <text evidence="3">The sequence shown here is derived from an EMBL/GenBank/DDBJ whole genome shotgun (WGS) entry which is preliminary data.</text>
</comment>
<protein>
    <recommendedName>
        <fullName evidence="2">SWIM-type domain-containing protein</fullName>
    </recommendedName>
</protein>
<dbReference type="PANTHER" id="PTHR33977">
    <property type="entry name" value="ZINC ION BINDING PROTEIN"/>
    <property type="match status" value="1"/>
</dbReference>
<feature type="domain" description="SWIM-type" evidence="2">
    <location>
        <begin position="157"/>
        <end position="193"/>
    </location>
</feature>